<dbReference type="EMBL" id="JAAGKO020000024">
    <property type="protein sequence ID" value="MDI5964502.1"/>
    <property type="molecule type" value="Genomic_DNA"/>
</dbReference>
<evidence type="ECO:0000313" key="4">
    <source>
        <dbReference type="Proteomes" id="UP001156398"/>
    </source>
</evidence>
<reference evidence="3 4" key="1">
    <citation type="submission" date="2023-05" db="EMBL/GenBank/DDBJ databases">
        <title>Streptantibioticus silvisoli sp. nov., acidotolerant actinomycetes 1 from pine litter.</title>
        <authorList>
            <person name="Swiecimska M."/>
            <person name="Golinska P."/>
            <person name="Sangal V."/>
            <person name="Wachnowicz B."/>
            <person name="Goodfellow M."/>
        </authorList>
    </citation>
    <scope>NUCLEOTIDE SEQUENCE</scope>
    <source>
        <strain evidence="3">SL13</strain>
        <strain evidence="2 4">SL54</strain>
    </source>
</reference>
<feature type="signal peptide" evidence="1">
    <location>
        <begin position="1"/>
        <end position="27"/>
    </location>
</feature>
<dbReference type="EMBL" id="JABXJJ020000017">
    <property type="protein sequence ID" value="MDI5970794.1"/>
    <property type="molecule type" value="Genomic_DNA"/>
</dbReference>
<organism evidence="3">
    <name type="scientific">Streptantibioticus silvisoli</name>
    <dbReference type="NCBI Taxonomy" id="2705255"/>
    <lineage>
        <taxon>Bacteria</taxon>
        <taxon>Bacillati</taxon>
        <taxon>Actinomycetota</taxon>
        <taxon>Actinomycetes</taxon>
        <taxon>Kitasatosporales</taxon>
        <taxon>Streptomycetaceae</taxon>
        <taxon>Streptantibioticus</taxon>
    </lineage>
</organism>
<feature type="chain" id="PRO_5041731165" evidence="1">
    <location>
        <begin position="28"/>
        <end position="118"/>
    </location>
</feature>
<proteinExistence type="predicted"/>
<gene>
    <name evidence="2" type="ORF">POF43_017515</name>
    <name evidence="3" type="ORF">POF50_015835</name>
</gene>
<evidence type="ECO:0000313" key="3">
    <source>
        <dbReference type="EMBL" id="MDI5970794.1"/>
    </source>
</evidence>
<evidence type="ECO:0000313" key="2">
    <source>
        <dbReference type="EMBL" id="MDI5964502.1"/>
    </source>
</evidence>
<dbReference type="AlphaFoldDB" id="A0AA90H034"/>
<name>A0AA90H034_9ACTN</name>
<sequence length="118" mass="12376">MPNHHVIAGILAAAALATVTSAVPANAAPQRPDTTTVTMWHTAGVWSQPTNDSTNLSTAYAGSSYPGVCWTTGKTQTFYDPPVTTDHWVKLALRAGGFGYVWGGALHGNENGNVPNHC</sequence>
<keyword evidence="1" id="KW-0732">Signal</keyword>
<keyword evidence="4" id="KW-1185">Reference proteome</keyword>
<dbReference type="RefSeq" id="WP_271317755.1">
    <property type="nucleotide sequence ID" value="NZ_JAAGKO020000024.1"/>
</dbReference>
<accession>A0AA90H034</accession>
<comment type="caution">
    <text evidence="3">The sequence shown here is derived from an EMBL/GenBank/DDBJ whole genome shotgun (WGS) entry which is preliminary data.</text>
</comment>
<evidence type="ECO:0000256" key="1">
    <source>
        <dbReference type="SAM" id="SignalP"/>
    </source>
</evidence>
<dbReference type="Proteomes" id="UP001156398">
    <property type="component" value="Unassembled WGS sequence"/>
</dbReference>
<protein>
    <submittedName>
        <fullName evidence="3">Uncharacterized protein</fullName>
    </submittedName>
</protein>